<dbReference type="OrthoDB" id="9775207at2"/>
<dbReference type="PROSITE" id="PS50042">
    <property type="entry name" value="CNMP_BINDING_3"/>
    <property type="match status" value="1"/>
</dbReference>
<feature type="transmembrane region" description="Helical" evidence="5">
    <location>
        <begin position="111"/>
        <end position="136"/>
    </location>
</feature>
<evidence type="ECO:0000313" key="7">
    <source>
        <dbReference type="EMBL" id="QAY72102.1"/>
    </source>
</evidence>
<sequence>MRVPLEAGWIVWAVVLAVGIPLVLVVLTEVLTSLVRRKSPAAKPVRFLRNWVVPVAAVLAFLLFAVQQPAEQVGVRLVATLLGFLVILLVLAVFNVALFEQAKTGTWRERIPAIFVSIVRVLLILVGLALIFSWVWGADVGGFFTALGVTSIVIGLALQNAVGGVISGLLLLFEQPFKIGDWLATGDIRGRVVDVNWRAVHIETPSGTRIVPNASLAGTAFTNLSRPAAGFHATVEASFGPDDPPFDVLALLAEVAGDLPMLATGGRAAPRYAGSGSYTVDLPLRGPAVEAEARGLFLAWLWYAARRRGLAFAGDAVDPLAAPAQLEAAVLKVAPILHLDEEARADVLAHARLEGYAPGEIVQRVGVAPRHMRVVVDGRMQLWVEAGGSRIELAVAETGEYVGHTTLTREAAFVGATALTVTTVLSIPQATLDGLVRTRPALARSIGRVVDKKRRLAEAAVATAGVARGTLLG</sequence>
<dbReference type="GO" id="GO:0016020">
    <property type="term" value="C:membrane"/>
    <property type="evidence" value="ECO:0007669"/>
    <property type="project" value="UniProtKB-SubCell"/>
</dbReference>
<dbReference type="GO" id="GO:0055085">
    <property type="term" value="P:transmembrane transport"/>
    <property type="evidence" value="ECO:0007669"/>
    <property type="project" value="InterPro"/>
</dbReference>
<protein>
    <submittedName>
        <fullName evidence="7">Mechanosensitive ion channel</fullName>
    </submittedName>
</protein>
<evidence type="ECO:0000256" key="3">
    <source>
        <dbReference type="ARBA" id="ARBA00022989"/>
    </source>
</evidence>
<dbReference type="InterPro" id="IPR000595">
    <property type="entry name" value="cNMP-bd_dom"/>
</dbReference>
<dbReference type="PANTHER" id="PTHR30566:SF25">
    <property type="entry name" value="INNER MEMBRANE PROTEIN"/>
    <property type="match status" value="1"/>
</dbReference>
<dbReference type="InterPro" id="IPR014710">
    <property type="entry name" value="RmlC-like_jellyroll"/>
</dbReference>
<evidence type="ECO:0000259" key="6">
    <source>
        <dbReference type="PROSITE" id="PS50042"/>
    </source>
</evidence>
<feature type="domain" description="Cyclic nucleotide-binding" evidence="6">
    <location>
        <begin position="335"/>
        <end position="463"/>
    </location>
</feature>
<dbReference type="CDD" id="cd00038">
    <property type="entry name" value="CAP_ED"/>
    <property type="match status" value="1"/>
</dbReference>
<dbReference type="SUPFAM" id="SSF51206">
    <property type="entry name" value="cAMP-binding domain-like"/>
    <property type="match status" value="1"/>
</dbReference>
<feature type="transmembrane region" description="Helical" evidence="5">
    <location>
        <begin position="12"/>
        <end position="35"/>
    </location>
</feature>
<dbReference type="SUPFAM" id="SSF50182">
    <property type="entry name" value="Sm-like ribonucleoproteins"/>
    <property type="match status" value="1"/>
</dbReference>
<dbReference type="SMART" id="SM00100">
    <property type="entry name" value="cNMP"/>
    <property type="match status" value="1"/>
</dbReference>
<evidence type="ECO:0000256" key="4">
    <source>
        <dbReference type="ARBA" id="ARBA00023136"/>
    </source>
</evidence>
<feature type="transmembrane region" description="Helical" evidence="5">
    <location>
        <begin position="47"/>
        <end position="66"/>
    </location>
</feature>
<evidence type="ECO:0000256" key="1">
    <source>
        <dbReference type="ARBA" id="ARBA00004370"/>
    </source>
</evidence>
<dbReference type="Gene3D" id="1.10.287.1260">
    <property type="match status" value="1"/>
</dbReference>
<feature type="transmembrane region" description="Helical" evidence="5">
    <location>
        <begin position="142"/>
        <end position="173"/>
    </location>
</feature>
<dbReference type="InterPro" id="IPR006685">
    <property type="entry name" value="MscS_channel_2nd"/>
</dbReference>
<accession>A0A4P6F8E2</accession>
<evidence type="ECO:0000256" key="2">
    <source>
        <dbReference type="ARBA" id="ARBA00022692"/>
    </source>
</evidence>
<dbReference type="Pfam" id="PF00027">
    <property type="entry name" value="cNMP_binding"/>
    <property type="match status" value="1"/>
</dbReference>
<keyword evidence="4 5" id="KW-0472">Membrane</keyword>
<reference evidence="7 8" key="1">
    <citation type="submission" date="2019-01" db="EMBL/GenBank/DDBJ databases">
        <title>Genome sequencing of strain FW100M-8.</title>
        <authorList>
            <person name="Heo J."/>
            <person name="Kim S.-J."/>
            <person name="Kim J.-S."/>
            <person name="Hong S.-B."/>
            <person name="Kwon S.-W."/>
        </authorList>
    </citation>
    <scope>NUCLEOTIDE SEQUENCE [LARGE SCALE GENOMIC DNA]</scope>
    <source>
        <strain evidence="7 8">FW100M-8</strain>
    </source>
</reference>
<dbReference type="Proteomes" id="UP000291259">
    <property type="component" value="Chromosome"/>
</dbReference>
<keyword evidence="8" id="KW-1185">Reference proteome</keyword>
<dbReference type="Pfam" id="PF00924">
    <property type="entry name" value="MS_channel_2nd"/>
    <property type="match status" value="1"/>
</dbReference>
<comment type="subcellular location">
    <subcellularLocation>
        <location evidence="1">Membrane</location>
    </subcellularLocation>
</comment>
<dbReference type="AlphaFoldDB" id="A0A4P6F8E2"/>
<dbReference type="KEGG" id="agf:ET445_00900"/>
<gene>
    <name evidence="7" type="ORF">ET445_00900</name>
</gene>
<proteinExistence type="predicted"/>
<dbReference type="Gene3D" id="2.30.30.60">
    <property type="match status" value="1"/>
</dbReference>
<dbReference type="InterPro" id="IPR018490">
    <property type="entry name" value="cNMP-bd_dom_sf"/>
</dbReference>
<name>A0A4P6F8E2_9MICO</name>
<keyword evidence="3 5" id="KW-1133">Transmembrane helix</keyword>
<dbReference type="InterPro" id="IPR023408">
    <property type="entry name" value="MscS_beta-dom_sf"/>
</dbReference>
<dbReference type="EMBL" id="CP035491">
    <property type="protein sequence ID" value="QAY72102.1"/>
    <property type="molecule type" value="Genomic_DNA"/>
</dbReference>
<dbReference type="Gene3D" id="2.60.120.10">
    <property type="entry name" value="Jelly Rolls"/>
    <property type="match status" value="1"/>
</dbReference>
<dbReference type="RefSeq" id="WP_129187982.1">
    <property type="nucleotide sequence ID" value="NZ_CP035491.1"/>
</dbReference>
<organism evidence="7 8">
    <name type="scientific">Agromyces protaetiae</name>
    <dbReference type="NCBI Taxonomy" id="2509455"/>
    <lineage>
        <taxon>Bacteria</taxon>
        <taxon>Bacillati</taxon>
        <taxon>Actinomycetota</taxon>
        <taxon>Actinomycetes</taxon>
        <taxon>Micrococcales</taxon>
        <taxon>Microbacteriaceae</taxon>
        <taxon>Agromyces</taxon>
    </lineage>
</organism>
<feature type="transmembrane region" description="Helical" evidence="5">
    <location>
        <begin position="78"/>
        <end position="99"/>
    </location>
</feature>
<evidence type="ECO:0000256" key="5">
    <source>
        <dbReference type="SAM" id="Phobius"/>
    </source>
</evidence>
<dbReference type="InterPro" id="IPR010920">
    <property type="entry name" value="LSM_dom_sf"/>
</dbReference>
<dbReference type="PANTHER" id="PTHR30566">
    <property type="entry name" value="YNAI-RELATED MECHANOSENSITIVE ION CHANNEL"/>
    <property type="match status" value="1"/>
</dbReference>
<keyword evidence="2 5" id="KW-0812">Transmembrane</keyword>
<evidence type="ECO:0000313" key="8">
    <source>
        <dbReference type="Proteomes" id="UP000291259"/>
    </source>
</evidence>